<evidence type="ECO:0000256" key="13">
    <source>
        <dbReference type="SAM" id="Phobius"/>
    </source>
</evidence>
<dbReference type="SUPFAM" id="SSF54695">
    <property type="entry name" value="POZ domain"/>
    <property type="match status" value="1"/>
</dbReference>
<dbReference type="AlphaFoldDB" id="A0A6P8GYH0"/>
<keyword evidence="9" id="KW-0406">Ion transport</keyword>
<dbReference type="KEGG" id="aten:116286252"/>
<evidence type="ECO:0000313" key="16">
    <source>
        <dbReference type="RefSeq" id="XP_031548576.1"/>
    </source>
</evidence>
<dbReference type="PRINTS" id="PR01498">
    <property type="entry name" value="SHAWCHANNEL"/>
</dbReference>
<evidence type="ECO:0000313" key="17">
    <source>
        <dbReference type="RefSeq" id="XP_031548578.1"/>
    </source>
</evidence>
<dbReference type="InterPro" id="IPR005821">
    <property type="entry name" value="Ion_trans_dom"/>
</dbReference>
<dbReference type="RefSeq" id="XP_031548576.1">
    <property type="nucleotide sequence ID" value="XM_031692716.1"/>
</dbReference>
<keyword evidence="3" id="KW-0633">Potassium transport</keyword>
<dbReference type="RefSeq" id="XP_031548578.1">
    <property type="nucleotide sequence ID" value="XM_031692718.1"/>
</dbReference>
<feature type="domain" description="BTB" evidence="14">
    <location>
        <begin position="36"/>
        <end position="135"/>
    </location>
</feature>
<dbReference type="InterPro" id="IPR011333">
    <property type="entry name" value="SKP1/BTB/POZ_sf"/>
</dbReference>
<evidence type="ECO:0000256" key="10">
    <source>
        <dbReference type="ARBA" id="ARBA00023136"/>
    </source>
</evidence>
<evidence type="ECO:0000256" key="4">
    <source>
        <dbReference type="ARBA" id="ARBA00022692"/>
    </source>
</evidence>
<dbReference type="PRINTS" id="PR00169">
    <property type="entry name" value="KCHANNEL"/>
</dbReference>
<evidence type="ECO:0000256" key="1">
    <source>
        <dbReference type="ARBA" id="ARBA00004141"/>
    </source>
</evidence>
<dbReference type="PANTHER" id="PTHR11537:SF105">
    <property type="entry name" value="POTASSIUM VOLTAGE-GATED CHANNEL PROTEIN SHAL"/>
    <property type="match status" value="1"/>
</dbReference>
<dbReference type="PANTHER" id="PTHR11537">
    <property type="entry name" value="VOLTAGE-GATED POTASSIUM CHANNEL"/>
    <property type="match status" value="1"/>
</dbReference>
<dbReference type="OrthoDB" id="415460at2759"/>
<dbReference type="FunFam" id="1.10.287.70:FF:000028">
    <property type="entry name" value="potassium voltage-gated channel subfamily D member 3"/>
    <property type="match status" value="1"/>
</dbReference>
<dbReference type="PRINTS" id="PR01491">
    <property type="entry name" value="KVCHANNEL"/>
</dbReference>
<reference evidence="16 17" key="1">
    <citation type="submission" date="2025-04" db="UniProtKB">
        <authorList>
            <consortium name="RefSeq"/>
        </authorList>
    </citation>
    <scope>IDENTIFICATION</scope>
    <source>
        <tissue evidence="16 17">Tentacle</tissue>
    </source>
</reference>
<feature type="transmembrane region" description="Helical" evidence="13">
    <location>
        <begin position="179"/>
        <end position="200"/>
    </location>
</feature>
<feature type="transmembrane region" description="Helical" evidence="13">
    <location>
        <begin position="414"/>
        <end position="434"/>
    </location>
</feature>
<dbReference type="SUPFAM" id="SSF81324">
    <property type="entry name" value="Voltage-gated potassium channels"/>
    <property type="match status" value="1"/>
</dbReference>
<dbReference type="Gene3D" id="1.10.287.70">
    <property type="match status" value="1"/>
</dbReference>
<evidence type="ECO:0000256" key="12">
    <source>
        <dbReference type="SAM" id="MobiDB-lite"/>
    </source>
</evidence>
<organism evidence="15 17">
    <name type="scientific">Actinia tenebrosa</name>
    <name type="common">Australian red waratah sea anemone</name>
    <dbReference type="NCBI Taxonomy" id="6105"/>
    <lineage>
        <taxon>Eukaryota</taxon>
        <taxon>Metazoa</taxon>
        <taxon>Cnidaria</taxon>
        <taxon>Anthozoa</taxon>
        <taxon>Hexacorallia</taxon>
        <taxon>Actiniaria</taxon>
        <taxon>Actiniidae</taxon>
        <taxon>Actinia</taxon>
    </lineage>
</organism>
<dbReference type="Pfam" id="PF00520">
    <property type="entry name" value="Ion_trans"/>
    <property type="match status" value="1"/>
</dbReference>
<evidence type="ECO:0000256" key="6">
    <source>
        <dbReference type="ARBA" id="ARBA00022882"/>
    </source>
</evidence>
<gene>
    <name evidence="16 17" type="primary">LOC116286252</name>
</gene>
<dbReference type="GeneID" id="116286252"/>
<dbReference type="Gene3D" id="3.30.710.10">
    <property type="entry name" value="Potassium Channel Kv1.1, Chain A"/>
    <property type="match status" value="1"/>
</dbReference>
<evidence type="ECO:0000259" key="14">
    <source>
        <dbReference type="SMART" id="SM00225"/>
    </source>
</evidence>
<dbReference type="InterPro" id="IPR027359">
    <property type="entry name" value="Volt_channel_dom_sf"/>
</dbReference>
<evidence type="ECO:0000256" key="11">
    <source>
        <dbReference type="ARBA" id="ARBA00023303"/>
    </source>
</evidence>
<feature type="compositionally biased region" description="Polar residues" evidence="12">
    <location>
        <begin position="20"/>
        <end position="29"/>
    </location>
</feature>
<keyword evidence="7" id="KW-0630">Potassium</keyword>
<dbReference type="InterPro" id="IPR000210">
    <property type="entry name" value="BTB/POZ_dom"/>
</dbReference>
<feature type="region of interest" description="Disordered" evidence="12">
    <location>
        <begin position="1"/>
        <end position="34"/>
    </location>
</feature>
<keyword evidence="10 13" id="KW-0472">Membrane</keyword>
<evidence type="ECO:0000256" key="3">
    <source>
        <dbReference type="ARBA" id="ARBA00022538"/>
    </source>
</evidence>
<dbReference type="Proteomes" id="UP000515163">
    <property type="component" value="Unplaced"/>
</dbReference>
<evidence type="ECO:0000256" key="7">
    <source>
        <dbReference type="ARBA" id="ARBA00022958"/>
    </source>
</evidence>
<dbReference type="Pfam" id="PF02214">
    <property type="entry name" value="BTB_2"/>
    <property type="match status" value="1"/>
</dbReference>
<keyword evidence="4 13" id="KW-0812">Transmembrane</keyword>
<dbReference type="GO" id="GO:0051260">
    <property type="term" value="P:protein homooligomerization"/>
    <property type="evidence" value="ECO:0007669"/>
    <property type="project" value="InterPro"/>
</dbReference>
<evidence type="ECO:0000256" key="9">
    <source>
        <dbReference type="ARBA" id="ARBA00023065"/>
    </source>
</evidence>
<keyword evidence="15" id="KW-1185">Reference proteome</keyword>
<dbReference type="GO" id="GO:0001508">
    <property type="term" value="P:action potential"/>
    <property type="evidence" value="ECO:0007669"/>
    <property type="project" value="TreeGrafter"/>
</dbReference>
<keyword evidence="5" id="KW-0631">Potassium channel</keyword>
<dbReference type="GO" id="GO:0008076">
    <property type="term" value="C:voltage-gated potassium channel complex"/>
    <property type="evidence" value="ECO:0007669"/>
    <property type="project" value="InterPro"/>
</dbReference>
<evidence type="ECO:0000256" key="5">
    <source>
        <dbReference type="ARBA" id="ARBA00022826"/>
    </source>
</evidence>
<dbReference type="InterPro" id="IPR028325">
    <property type="entry name" value="VG_K_chnl"/>
</dbReference>
<sequence length="455" mass="52014">MNIMKKRITSTVHTRRQKATSKVESVQSSPKREPRKKVLIQVGGRIFETWEENLKNHPSTLLGSNEKELYFNPRRNMYVFDRDPQMFRHILNYYRIGRLHYSIEYCADEFRDELSFFGISINEVDNCCWDDYRQPKSININKVFNLEEQDKLREENKESFLEKVWKVFDNPEKSLLGALWYYMSGLMIALSIACTVVETIPPPCEDRLICSVQHATLCNKRLNDSAYPWSIETAKDSGACVELREYLESKENVFFILESVCVGVFTFEYLARLISAPNRWNFVKGFMSIVDVVSILPYYLGIILHIFDLAVDSLSALVLLRVLRVFRVLKFTRHSSRLRSLLFAIQRSASELGFIVFSLSLGVVLISSALFYAEKSGPGADLFNSIPASMWYSVITMTTTGYGDIVPHTVLGKLIGSIGCIVGVLMIALPVPIIQKKANLQMGLLDEVDEALTKE</sequence>
<protein>
    <submittedName>
        <fullName evidence="16 17">Potassium voltage-gated channel protein Shal-like isoform X1</fullName>
    </submittedName>
</protein>
<dbReference type="InterPro" id="IPR003974">
    <property type="entry name" value="K_chnl_volt-dep_Kv3"/>
</dbReference>
<feature type="transmembrane region" description="Helical" evidence="13">
    <location>
        <begin position="286"/>
        <end position="307"/>
    </location>
</feature>
<dbReference type="InterPro" id="IPR003968">
    <property type="entry name" value="K_chnl_volt-dep_Kv"/>
</dbReference>
<dbReference type="GO" id="GO:0005249">
    <property type="term" value="F:voltage-gated potassium channel activity"/>
    <property type="evidence" value="ECO:0007669"/>
    <property type="project" value="InterPro"/>
</dbReference>
<feature type="transmembrane region" description="Helical" evidence="13">
    <location>
        <begin position="253"/>
        <end position="274"/>
    </location>
</feature>
<keyword evidence="11" id="KW-0407">Ion channel</keyword>
<dbReference type="Gene3D" id="1.20.120.350">
    <property type="entry name" value="Voltage-gated potassium channels. Chain C"/>
    <property type="match status" value="1"/>
</dbReference>
<keyword evidence="8 13" id="KW-1133">Transmembrane helix</keyword>
<feature type="transmembrane region" description="Helical" evidence="13">
    <location>
        <begin position="313"/>
        <end position="331"/>
    </location>
</feature>
<dbReference type="SMART" id="SM00225">
    <property type="entry name" value="BTB"/>
    <property type="match status" value="1"/>
</dbReference>
<evidence type="ECO:0000313" key="15">
    <source>
        <dbReference type="Proteomes" id="UP000515163"/>
    </source>
</evidence>
<proteinExistence type="predicted"/>
<name>A0A6P8GYH0_ACTTE</name>
<keyword evidence="2" id="KW-0813">Transport</keyword>
<evidence type="ECO:0000256" key="2">
    <source>
        <dbReference type="ARBA" id="ARBA00022448"/>
    </source>
</evidence>
<evidence type="ECO:0000256" key="8">
    <source>
        <dbReference type="ARBA" id="ARBA00022989"/>
    </source>
</evidence>
<keyword evidence="6" id="KW-0851">Voltage-gated channel</keyword>
<feature type="compositionally biased region" description="Basic residues" evidence="12">
    <location>
        <begin position="1"/>
        <end position="19"/>
    </location>
</feature>
<dbReference type="InterPro" id="IPR003131">
    <property type="entry name" value="T1-type_BTB"/>
</dbReference>
<accession>A0A6P8GYH0</accession>
<comment type="subcellular location">
    <subcellularLocation>
        <location evidence="1">Membrane</location>
        <topology evidence="1">Multi-pass membrane protein</topology>
    </subcellularLocation>
</comment>
<feature type="transmembrane region" description="Helical" evidence="13">
    <location>
        <begin position="352"/>
        <end position="373"/>
    </location>
</feature>